<protein>
    <submittedName>
        <fullName evidence="1">Uncharacterized protein</fullName>
    </submittedName>
</protein>
<organism evidence="1">
    <name type="scientific">Lepeophtheirus salmonis</name>
    <name type="common">Salmon louse</name>
    <name type="synonym">Caligus salmonis</name>
    <dbReference type="NCBI Taxonomy" id="72036"/>
    <lineage>
        <taxon>Eukaryota</taxon>
        <taxon>Metazoa</taxon>
        <taxon>Ecdysozoa</taxon>
        <taxon>Arthropoda</taxon>
        <taxon>Crustacea</taxon>
        <taxon>Multicrustacea</taxon>
        <taxon>Hexanauplia</taxon>
        <taxon>Copepoda</taxon>
        <taxon>Siphonostomatoida</taxon>
        <taxon>Caligidae</taxon>
        <taxon>Lepeophtheirus</taxon>
    </lineage>
</organism>
<dbReference type="AlphaFoldDB" id="A0A0K2VL56"/>
<reference evidence="1" key="1">
    <citation type="submission" date="2014-05" db="EMBL/GenBank/DDBJ databases">
        <authorList>
            <person name="Chronopoulou M."/>
        </authorList>
    </citation>
    <scope>NUCLEOTIDE SEQUENCE</scope>
    <source>
        <tissue evidence="1">Whole organism</tissue>
    </source>
</reference>
<sequence length="33" mass="4112">MMLESLKCLKDILDHLVCFQSWRRLQNWIFRTS</sequence>
<name>A0A0K2VL56_LEPSM</name>
<proteinExistence type="predicted"/>
<evidence type="ECO:0000313" key="1">
    <source>
        <dbReference type="EMBL" id="CDW50927.1"/>
    </source>
</evidence>
<feature type="non-terminal residue" evidence="1">
    <location>
        <position position="33"/>
    </location>
</feature>
<dbReference type="EMBL" id="HACA01033566">
    <property type="protein sequence ID" value="CDW50927.1"/>
    <property type="molecule type" value="Transcribed_RNA"/>
</dbReference>
<accession>A0A0K2VL56</accession>